<evidence type="ECO:0000313" key="3">
    <source>
        <dbReference type="Proteomes" id="UP001501116"/>
    </source>
</evidence>
<sequence length="217" mass="22361">MAAIVEAEEGARVELRVRGERAVFAGGGEGARETDPHHLALGRDLADALHEWARVAAAVARDRDGAPSPGEAAAVVSQRGRQLASRVAAAMGTPVDYVDPVTGTMSVVSPPERDAKVSWLRKAIPETRVGDEPTPWATGLVVAGFVAAVVIMAMVALASTLADETSGLLAIVAALVVSAGLVPSLWLARRMPIVRWIALGAGGGIALSWIGVLVVAL</sequence>
<keyword evidence="3" id="KW-1185">Reference proteome</keyword>
<evidence type="ECO:0000256" key="1">
    <source>
        <dbReference type="SAM" id="Phobius"/>
    </source>
</evidence>
<dbReference type="InterPro" id="IPR024244">
    <property type="entry name" value="DUF2537"/>
</dbReference>
<dbReference type="Proteomes" id="UP001501116">
    <property type="component" value="Unassembled WGS sequence"/>
</dbReference>
<feature type="transmembrane region" description="Helical" evidence="1">
    <location>
        <begin position="168"/>
        <end position="187"/>
    </location>
</feature>
<reference evidence="3" key="1">
    <citation type="journal article" date="2019" name="Int. J. Syst. Evol. Microbiol.">
        <title>The Global Catalogue of Microorganisms (GCM) 10K type strain sequencing project: providing services to taxonomists for standard genome sequencing and annotation.</title>
        <authorList>
            <consortium name="The Broad Institute Genomics Platform"/>
            <consortium name="The Broad Institute Genome Sequencing Center for Infectious Disease"/>
            <person name="Wu L."/>
            <person name="Ma J."/>
        </authorList>
    </citation>
    <scope>NUCLEOTIDE SEQUENCE [LARGE SCALE GENOMIC DNA]</scope>
    <source>
        <strain evidence="3">JCM 14545</strain>
    </source>
</reference>
<protein>
    <submittedName>
        <fullName evidence="2">DUF2537 domain-containing protein</fullName>
    </submittedName>
</protein>
<dbReference type="Pfam" id="PF10801">
    <property type="entry name" value="DUF2537"/>
    <property type="match status" value="1"/>
</dbReference>
<evidence type="ECO:0000313" key="2">
    <source>
        <dbReference type="EMBL" id="GAA1992132.1"/>
    </source>
</evidence>
<comment type="caution">
    <text evidence="2">The sequence shown here is derived from an EMBL/GenBank/DDBJ whole genome shotgun (WGS) entry which is preliminary data.</text>
</comment>
<dbReference type="EMBL" id="BAAANN010000063">
    <property type="protein sequence ID" value="GAA1992132.1"/>
    <property type="molecule type" value="Genomic_DNA"/>
</dbReference>
<proteinExistence type="predicted"/>
<keyword evidence="1" id="KW-0812">Transmembrane</keyword>
<keyword evidence="1" id="KW-1133">Transmembrane helix</keyword>
<organism evidence="2 3">
    <name type="scientific">Amycolatopsis minnesotensis</name>
    <dbReference type="NCBI Taxonomy" id="337894"/>
    <lineage>
        <taxon>Bacteria</taxon>
        <taxon>Bacillati</taxon>
        <taxon>Actinomycetota</taxon>
        <taxon>Actinomycetes</taxon>
        <taxon>Pseudonocardiales</taxon>
        <taxon>Pseudonocardiaceae</taxon>
        <taxon>Amycolatopsis</taxon>
    </lineage>
</organism>
<keyword evidence="1" id="KW-0472">Membrane</keyword>
<name>A0ABP5EAN0_9PSEU</name>
<feature type="transmembrane region" description="Helical" evidence="1">
    <location>
        <begin position="193"/>
        <end position="216"/>
    </location>
</feature>
<accession>A0ABP5EAN0</accession>
<feature type="transmembrane region" description="Helical" evidence="1">
    <location>
        <begin position="136"/>
        <end position="161"/>
    </location>
</feature>
<gene>
    <name evidence="2" type="ORF">GCM10009754_83760</name>
</gene>